<organism evidence="3 4">
    <name type="scientific">Stephania japonica</name>
    <dbReference type="NCBI Taxonomy" id="461633"/>
    <lineage>
        <taxon>Eukaryota</taxon>
        <taxon>Viridiplantae</taxon>
        <taxon>Streptophyta</taxon>
        <taxon>Embryophyta</taxon>
        <taxon>Tracheophyta</taxon>
        <taxon>Spermatophyta</taxon>
        <taxon>Magnoliopsida</taxon>
        <taxon>Ranunculales</taxon>
        <taxon>Menispermaceae</taxon>
        <taxon>Menispermoideae</taxon>
        <taxon>Cissampelideae</taxon>
        <taxon>Stephania</taxon>
    </lineage>
</organism>
<evidence type="ECO:0000259" key="2">
    <source>
        <dbReference type="Pfam" id="PF22486"/>
    </source>
</evidence>
<dbReference type="PANTHER" id="PTHR46162">
    <property type="entry name" value="TRAF-LIKE FAMILY PROTEIN"/>
    <property type="match status" value="1"/>
</dbReference>
<keyword evidence="4" id="KW-1185">Reference proteome</keyword>
<evidence type="ECO:0000313" key="3">
    <source>
        <dbReference type="EMBL" id="KAK9147119.1"/>
    </source>
</evidence>
<dbReference type="Gene3D" id="2.60.210.10">
    <property type="entry name" value="Apoptosis, Tumor Necrosis Factor Receptor Associated Protein 2, Chain A"/>
    <property type="match status" value="1"/>
</dbReference>
<dbReference type="EMBL" id="JBBNAE010000002">
    <property type="protein sequence ID" value="KAK9147119.1"/>
    <property type="molecule type" value="Genomic_DNA"/>
</dbReference>
<evidence type="ECO:0000313" key="4">
    <source>
        <dbReference type="Proteomes" id="UP001417504"/>
    </source>
</evidence>
<dbReference type="AlphaFoldDB" id="A0AAP0K8H3"/>
<dbReference type="PANTHER" id="PTHR46162:SF2">
    <property type="entry name" value="ANKYRIN REPEAT-CONTAINING PROTEIN-RELATED"/>
    <property type="match status" value="1"/>
</dbReference>
<sequence length="300" mass="33388">MGIPHVAGYGLGHGQATGILRGAGAGRGAGRRGFPWGRMRGDGDSPRGEKRGSSMGKTAAYPAPHPVIRGELSPRALPRQGQKCKKSPPRRCGPRGGGESPPHLQLYVVPPRSLRSAAPAHYDCKFQKFSMYSMFKRFKTHVFEEGGHKWFAVTPKVDIEFKFVIPAVTGSRLKSIWNLALYPDGNNDENGSGHLSLYLVIRDTDSLLPGWEVRALFRLFLYNHIHGKYLMIGGRSSSAKRLTSLCTLNLVYSENLSPGQQVLTDYKFRITDQKHQKEQQHIFYTGKVVDVVFATFLLKH</sequence>
<dbReference type="Proteomes" id="UP001417504">
    <property type="component" value="Unassembled WGS sequence"/>
</dbReference>
<feature type="region of interest" description="Disordered" evidence="1">
    <location>
        <begin position="22"/>
        <end position="104"/>
    </location>
</feature>
<gene>
    <name evidence="3" type="ORF">Sjap_007022</name>
</gene>
<reference evidence="3 4" key="1">
    <citation type="submission" date="2024-01" db="EMBL/GenBank/DDBJ databases">
        <title>Genome assemblies of Stephania.</title>
        <authorList>
            <person name="Yang L."/>
        </authorList>
    </citation>
    <scope>NUCLEOTIDE SEQUENCE [LARGE SCALE GENOMIC DNA]</scope>
    <source>
        <strain evidence="3">QJT</strain>
        <tissue evidence="3">Leaf</tissue>
    </source>
</reference>
<name>A0AAP0K8H3_9MAGN</name>
<proteinExistence type="predicted"/>
<dbReference type="CDD" id="cd00121">
    <property type="entry name" value="MATH"/>
    <property type="match status" value="1"/>
</dbReference>
<comment type="caution">
    <text evidence="3">The sequence shown here is derived from an EMBL/GenBank/DDBJ whole genome shotgun (WGS) entry which is preliminary data.</text>
</comment>
<feature type="compositionally biased region" description="Basic and acidic residues" evidence="1">
    <location>
        <begin position="39"/>
        <end position="52"/>
    </location>
</feature>
<protein>
    <recommendedName>
        <fullName evidence="2">MATH domain-containing protein</fullName>
    </recommendedName>
</protein>
<evidence type="ECO:0000256" key="1">
    <source>
        <dbReference type="SAM" id="MobiDB-lite"/>
    </source>
</evidence>
<dbReference type="Pfam" id="PF22486">
    <property type="entry name" value="MATH_2"/>
    <property type="match status" value="1"/>
</dbReference>
<accession>A0AAP0K8H3</accession>
<dbReference type="InterPro" id="IPR002083">
    <property type="entry name" value="MATH/TRAF_dom"/>
</dbReference>
<dbReference type="InterPro" id="IPR008974">
    <property type="entry name" value="TRAF-like"/>
</dbReference>
<dbReference type="SUPFAM" id="SSF49599">
    <property type="entry name" value="TRAF domain-like"/>
    <property type="match status" value="1"/>
</dbReference>
<feature type="compositionally biased region" description="Basic residues" evidence="1">
    <location>
        <begin position="82"/>
        <end position="93"/>
    </location>
</feature>
<feature type="domain" description="MATH" evidence="2">
    <location>
        <begin position="175"/>
        <end position="228"/>
    </location>
</feature>